<keyword evidence="1" id="KW-0732">Signal</keyword>
<dbReference type="OrthoDB" id="5419608at2759"/>
<protein>
    <submittedName>
        <fullName evidence="2">Uncharacterized protein</fullName>
    </submittedName>
</protein>
<comment type="caution">
    <text evidence="2">The sequence shown here is derived from an EMBL/GenBank/DDBJ whole genome shotgun (WGS) entry which is preliminary data.</text>
</comment>
<gene>
    <name evidence="2" type="ORF">IMSHALPRED_008133</name>
</gene>
<accession>A0A8H3FT38</accession>
<proteinExistence type="predicted"/>
<sequence>MQSKLLISVALFTAIARAQSNDFNLDIPEETKVLDDIEGFITTIEANPTFQADAAALITALPTSVVEEAEQDPEELIDQIADSSDLPAWVSAVPTPVVESLESLFAKPIKAVDDVEGYVSKVVEEPEVSSAISVLMTAVPTSIQQAFETNPAGFVENLVTATALPSWVTDIPAPLQSDIGSIVNEVFSIIDEDLEGGASATGTSSGFTPSMGYATATGTGSVVGYNGTNGGPSTSPIAFVGAAAPMKTAAVGVAALMVGAGVVFNI</sequence>
<evidence type="ECO:0000256" key="1">
    <source>
        <dbReference type="SAM" id="SignalP"/>
    </source>
</evidence>
<dbReference type="Proteomes" id="UP000664534">
    <property type="component" value="Unassembled WGS sequence"/>
</dbReference>
<dbReference type="AlphaFoldDB" id="A0A8H3FT38"/>
<keyword evidence="3" id="KW-1185">Reference proteome</keyword>
<feature type="signal peptide" evidence="1">
    <location>
        <begin position="1"/>
        <end position="20"/>
    </location>
</feature>
<evidence type="ECO:0000313" key="2">
    <source>
        <dbReference type="EMBL" id="CAF9930271.1"/>
    </source>
</evidence>
<reference evidence="2" key="1">
    <citation type="submission" date="2021-03" db="EMBL/GenBank/DDBJ databases">
        <authorList>
            <person name="Tagirdzhanova G."/>
        </authorList>
    </citation>
    <scope>NUCLEOTIDE SEQUENCE</scope>
</reference>
<name>A0A8H3FT38_9LECA</name>
<feature type="chain" id="PRO_5034519987" evidence="1">
    <location>
        <begin position="21"/>
        <end position="266"/>
    </location>
</feature>
<organism evidence="2 3">
    <name type="scientific">Imshaugia aleurites</name>
    <dbReference type="NCBI Taxonomy" id="172621"/>
    <lineage>
        <taxon>Eukaryota</taxon>
        <taxon>Fungi</taxon>
        <taxon>Dikarya</taxon>
        <taxon>Ascomycota</taxon>
        <taxon>Pezizomycotina</taxon>
        <taxon>Lecanoromycetes</taxon>
        <taxon>OSLEUM clade</taxon>
        <taxon>Lecanoromycetidae</taxon>
        <taxon>Lecanorales</taxon>
        <taxon>Lecanorineae</taxon>
        <taxon>Parmeliaceae</taxon>
        <taxon>Imshaugia</taxon>
    </lineage>
</organism>
<dbReference type="EMBL" id="CAJPDT010000056">
    <property type="protein sequence ID" value="CAF9930271.1"/>
    <property type="molecule type" value="Genomic_DNA"/>
</dbReference>
<evidence type="ECO:0000313" key="3">
    <source>
        <dbReference type="Proteomes" id="UP000664534"/>
    </source>
</evidence>